<protein>
    <recommendedName>
        <fullName evidence="9">Cysteine-rich protein 2-binding protein</fullName>
    </recommendedName>
    <alternativeName>
        <fullName evidence="11">ADA2A-containing complex subunit 2</fullName>
    </alternativeName>
    <alternativeName>
        <fullName evidence="12">CRP2-binding partner</fullName>
    </alternativeName>
    <alternativeName>
        <fullName evidence="10">Lysine acetyltransferase 14</fullName>
    </alternativeName>
</protein>
<dbReference type="Gene3D" id="3.40.630.30">
    <property type="match status" value="1"/>
</dbReference>
<keyword evidence="4" id="KW-0597">Phosphoprotein</keyword>
<name>A0A673YUC9_SALTR</name>
<evidence type="ECO:0000259" key="14">
    <source>
        <dbReference type="PROSITE" id="PS51186"/>
    </source>
</evidence>
<feature type="compositionally biased region" description="Basic and acidic residues" evidence="13">
    <location>
        <begin position="426"/>
        <end position="440"/>
    </location>
</feature>
<evidence type="ECO:0000256" key="1">
    <source>
        <dbReference type="ARBA" id="ARBA00004123"/>
    </source>
</evidence>
<comment type="function">
    <text evidence="7">Component of the ATAC complex, a complex with histone acetyltransferase activity on histones H3 and H4. May function as a scaffold for the ATAC complex to promote ATAC complex stability. Has also weak histone acetyltransferase activity toward histone H4. Required for the normal progression through G1 and G2/M phases of the cell cycle.</text>
</comment>
<feature type="compositionally biased region" description="Basic and acidic residues" evidence="13">
    <location>
        <begin position="301"/>
        <end position="312"/>
    </location>
</feature>
<organism evidence="15 16">
    <name type="scientific">Salmo trutta</name>
    <name type="common">Brown trout</name>
    <dbReference type="NCBI Taxonomy" id="8032"/>
    <lineage>
        <taxon>Eukaryota</taxon>
        <taxon>Metazoa</taxon>
        <taxon>Chordata</taxon>
        <taxon>Craniata</taxon>
        <taxon>Vertebrata</taxon>
        <taxon>Euteleostomi</taxon>
        <taxon>Actinopterygii</taxon>
        <taxon>Neopterygii</taxon>
        <taxon>Teleostei</taxon>
        <taxon>Protacanthopterygii</taxon>
        <taxon>Salmoniformes</taxon>
        <taxon>Salmonidae</taxon>
        <taxon>Salmoninae</taxon>
        <taxon>Salmo</taxon>
    </lineage>
</organism>
<dbReference type="SUPFAM" id="SSF55729">
    <property type="entry name" value="Acyl-CoA N-acyltransferases (Nat)"/>
    <property type="match status" value="1"/>
</dbReference>
<dbReference type="PANTHER" id="PTHR20916">
    <property type="entry name" value="CYSTEINE AND GLYCINE-RICH PROTEIN 2 BINDING PROTEIN"/>
    <property type="match status" value="1"/>
</dbReference>
<feature type="region of interest" description="Disordered" evidence="13">
    <location>
        <begin position="410"/>
        <end position="475"/>
    </location>
</feature>
<dbReference type="GO" id="GO:0051302">
    <property type="term" value="P:regulation of cell division"/>
    <property type="evidence" value="ECO:0007669"/>
    <property type="project" value="UniProtKB-ARBA"/>
</dbReference>
<sequence length="799" mass="89776">MMESGGEQRGQVEDEAMCTSASEGLEEGEVEGETLLIVESEDQASVDLSHDQSGDSLNSDLGEDAEGGWNEDMAFYCDKCHKWIPIAQLHGEQPSYLKGDNFFKFTCYDCTEDVKETFERMRLTWQQVVMLAMYNLSLEGTGRQGYFRWKEDICAFIGRHWTFLLGTRKKTSTWWSTVAGCLSVGSPTFFRSGAQEFGEPGWWKLVQNRPPTLRPDGDKSSVASLKSKAASKPTLDPIITVEGLRKRVGRNPVESAMQLKEKRSRTHEAKDIRRAQKEAAGYMDHSASSTPVKFSGRGGGRRPDLVLEKGEVVDFSSMSSSDRTPLTSPSPSPSPDFSAPGTPASHSATPSLLSEADLIPDVMPPMALFHDDEELDGEGVIDPGIEYIPSPSMSLGTGALVVRKKLRPGVAGAHIKQEAESDDEEGRGRDDEDDERRGHGEGQSNVARGARGGGERRRGALTEKGKGSPPTEPRFAHLSLYEERVLLRRLEACPQALAVTAQAKRLHRKLLVRKAKRQRGLPLLDIDQAVSATLSLVGGLYGAQEGGQGRYEGSGAGKYRTTSQDLRILDRFQVHLHYHKHRWYHQPTVSFWHRLMGSDASVDQGIKSPYTSRTLKPFIRRDYENKPMKLKLLAEIRAYPHRKDPCWVPKPEAPIDYCYVRPNHIPSVNSMCHDIFWPGVDLSECLQYPDFSVVVLYKKVVIGFGFMVPDVKYNEAYISFLLVHPEWRRAGIATFMIYHLIQTCMGKDVTLHVSASNPAMLLYQKFGFKTEEYILDFYDKYYPLDSKECRHAFFLRLRR</sequence>
<dbReference type="GO" id="GO:0004402">
    <property type="term" value="F:histone acetyltransferase activity"/>
    <property type="evidence" value="ECO:0007669"/>
    <property type="project" value="TreeGrafter"/>
</dbReference>
<dbReference type="InterPro" id="IPR016181">
    <property type="entry name" value="Acyl_CoA_acyltransferase"/>
</dbReference>
<dbReference type="InterPro" id="IPR000182">
    <property type="entry name" value="GNAT_dom"/>
</dbReference>
<evidence type="ECO:0000256" key="6">
    <source>
        <dbReference type="ARBA" id="ARBA00023242"/>
    </source>
</evidence>
<evidence type="ECO:0000256" key="9">
    <source>
        <dbReference type="ARBA" id="ARBA00068048"/>
    </source>
</evidence>
<feature type="compositionally biased region" description="Basic and acidic residues" evidence="13">
    <location>
        <begin position="453"/>
        <end position="466"/>
    </location>
</feature>
<feature type="region of interest" description="Disordered" evidence="13">
    <location>
        <begin position="209"/>
        <end position="228"/>
    </location>
</feature>
<evidence type="ECO:0000256" key="12">
    <source>
        <dbReference type="ARBA" id="ARBA00079746"/>
    </source>
</evidence>
<gene>
    <name evidence="15" type="primary">KAT14</name>
    <name evidence="15" type="synonym">LOC115178115</name>
</gene>
<proteinExistence type="predicted"/>
<dbReference type="PANTHER" id="PTHR20916:SF26">
    <property type="entry name" value="CYSTEINE-RICH PROTEIN 2-BINDING PROTEIN"/>
    <property type="match status" value="1"/>
</dbReference>
<keyword evidence="16" id="KW-1185">Reference proteome</keyword>
<accession>A0A673YUC9</accession>
<dbReference type="FunFam" id="3.40.630.30:FF:000013">
    <property type="entry name" value="cysteine-rich protein 2-binding protein-like"/>
    <property type="match status" value="1"/>
</dbReference>
<feature type="compositionally biased region" description="Basic and acidic residues" evidence="13">
    <location>
        <begin position="266"/>
        <end position="277"/>
    </location>
</feature>
<evidence type="ECO:0000256" key="2">
    <source>
        <dbReference type="ARBA" id="ARBA00004496"/>
    </source>
</evidence>
<dbReference type="GO" id="GO:0051726">
    <property type="term" value="P:regulation of cell cycle"/>
    <property type="evidence" value="ECO:0007669"/>
    <property type="project" value="UniProtKB-ARBA"/>
</dbReference>
<dbReference type="FunCoup" id="A0A673YUC9">
    <property type="interactions" value="2154"/>
</dbReference>
<dbReference type="Pfam" id="PF00583">
    <property type="entry name" value="Acetyltransf_1"/>
    <property type="match status" value="1"/>
</dbReference>
<dbReference type="Proteomes" id="UP000472277">
    <property type="component" value="Chromosome 38"/>
</dbReference>
<evidence type="ECO:0000256" key="11">
    <source>
        <dbReference type="ARBA" id="ARBA00079321"/>
    </source>
</evidence>
<evidence type="ECO:0000256" key="3">
    <source>
        <dbReference type="ARBA" id="ARBA00022490"/>
    </source>
</evidence>
<dbReference type="GO" id="GO:0005737">
    <property type="term" value="C:cytoplasm"/>
    <property type="evidence" value="ECO:0007669"/>
    <property type="project" value="UniProtKB-SubCell"/>
</dbReference>
<dbReference type="AlphaFoldDB" id="A0A673YUC9"/>
<dbReference type="InParanoid" id="A0A673YUC9"/>
<comment type="subcellular location">
    <subcellularLocation>
        <location evidence="2">Cytoplasm</location>
    </subcellularLocation>
    <subcellularLocation>
        <location evidence="1">Nucleus</location>
    </subcellularLocation>
</comment>
<evidence type="ECO:0000256" key="4">
    <source>
        <dbReference type="ARBA" id="ARBA00022553"/>
    </source>
</evidence>
<dbReference type="OMA" id="HYHKHRW"/>
<evidence type="ECO:0000256" key="10">
    <source>
        <dbReference type="ARBA" id="ARBA00077405"/>
    </source>
</evidence>
<dbReference type="FunFam" id="3.90.980.20:FF:000004">
    <property type="entry name" value="Cysteine-rich protein 2-binding protein-like"/>
    <property type="match status" value="1"/>
</dbReference>
<dbReference type="Gene3D" id="3.90.980.20">
    <property type="match status" value="1"/>
</dbReference>
<keyword evidence="3" id="KW-0963">Cytoplasm</keyword>
<keyword evidence="6" id="KW-0539">Nucleus</keyword>
<dbReference type="CDD" id="cd04301">
    <property type="entry name" value="NAT_SF"/>
    <property type="match status" value="1"/>
</dbReference>
<evidence type="ECO:0000256" key="8">
    <source>
        <dbReference type="ARBA" id="ARBA00064759"/>
    </source>
</evidence>
<keyword evidence="5" id="KW-0007">Acetylation</keyword>
<evidence type="ECO:0000256" key="13">
    <source>
        <dbReference type="SAM" id="MobiDB-lite"/>
    </source>
</evidence>
<evidence type="ECO:0000256" key="5">
    <source>
        <dbReference type="ARBA" id="ARBA00022990"/>
    </source>
</evidence>
<comment type="subunit">
    <text evidence="8">Interacts with the LIM 1 domain of CSRP2. Component of the ADA2A-containing complex (ATAC), composed of CSRP2BP, KAT2A, TADA2L, TADA3L, ZZ3, MBIP, WDR5, YEATS2, CCDC101 and DR1. In the complex, it probably interacts directly with KAT2A, MBIP and WDR5.</text>
</comment>
<dbReference type="GO" id="GO:0140672">
    <property type="term" value="C:ATAC complex"/>
    <property type="evidence" value="ECO:0007669"/>
    <property type="project" value="UniProtKB-ARBA"/>
</dbReference>
<evidence type="ECO:0000313" key="16">
    <source>
        <dbReference type="Proteomes" id="UP000472277"/>
    </source>
</evidence>
<feature type="region of interest" description="Disordered" evidence="13">
    <location>
        <begin position="249"/>
        <end position="349"/>
    </location>
</feature>
<reference evidence="15" key="1">
    <citation type="submission" date="2025-08" db="UniProtKB">
        <authorList>
            <consortium name="Ensembl"/>
        </authorList>
    </citation>
    <scope>IDENTIFICATION</scope>
</reference>
<dbReference type="Ensembl" id="ENSSTUT00000039658.1">
    <property type="protein sequence ID" value="ENSSTUP00000037929.1"/>
    <property type="gene ID" value="ENSSTUG00000016160.1"/>
</dbReference>
<feature type="region of interest" description="Disordered" evidence="13">
    <location>
        <begin position="1"/>
        <end position="29"/>
    </location>
</feature>
<feature type="domain" description="N-acetyltransferase" evidence="14">
    <location>
        <begin position="655"/>
        <end position="799"/>
    </location>
</feature>
<dbReference type="PROSITE" id="PS51186">
    <property type="entry name" value="GNAT"/>
    <property type="match status" value="1"/>
</dbReference>
<reference evidence="15" key="2">
    <citation type="submission" date="2025-09" db="UniProtKB">
        <authorList>
            <consortium name="Ensembl"/>
        </authorList>
    </citation>
    <scope>IDENTIFICATION</scope>
</reference>
<dbReference type="GeneTree" id="ENSGT00390000001146"/>
<dbReference type="GO" id="GO:0005634">
    <property type="term" value="C:nucleus"/>
    <property type="evidence" value="ECO:0007669"/>
    <property type="project" value="UniProtKB-SubCell"/>
</dbReference>
<evidence type="ECO:0000256" key="7">
    <source>
        <dbReference type="ARBA" id="ARBA00053435"/>
    </source>
</evidence>
<evidence type="ECO:0000313" key="15">
    <source>
        <dbReference type="Ensembl" id="ENSSTUP00000037929.1"/>
    </source>
</evidence>